<feature type="domain" description="Radical SAM core" evidence="5">
    <location>
        <begin position="13"/>
        <end position="102"/>
    </location>
</feature>
<dbReference type="InterPro" id="IPR058240">
    <property type="entry name" value="rSAM_sf"/>
</dbReference>
<dbReference type="Proteomes" id="UP000627781">
    <property type="component" value="Unassembled WGS sequence"/>
</dbReference>
<evidence type="ECO:0000313" key="7">
    <source>
        <dbReference type="Proteomes" id="UP000627781"/>
    </source>
</evidence>
<proteinExistence type="predicted"/>
<dbReference type="InterPro" id="IPR007197">
    <property type="entry name" value="rSAM"/>
</dbReference>
<dbReference type="SUPFAM" id="SSF102114">
    <property type="entry name" value="Radical SAM enzymes"/>
    <property type="match status" value="1"/>
</dbReference>
<reference evidence="6 7" key="1">
    <citation type="submission" date="2020-08" db="EMBL/GenBank/DDBJ databases">
        <title>A Genomic Blueprint of the Chicken Gut Microbiome.</title>
        <authorList>
            <person name="Gilroy R."/>
            <person name="Ravi A."/>
            <person name="Getino M."/>
            <person name="Pursley I."/>
            <person name="Horton D.L."/>
            <person name="Alikhan N.-F."/>
            <person name="Baker D."/>
            <person name="Gharbi K."/>
            <person name="Hall N."/>
            <person name="Watson M."/>
            <person name="Adriaenssens E.M."/>
            <person name="Foster-Nyarko E."/>
            <person name="Jarju S."/>
            <person name="Secka A."/>
            <person name="Antonio M."/>
            <person name="Oren A."/>
            <person name="Chaudhuri R."/>
            <person name="La Ragione R.M."/>
            <person name="Hildebrand F."/>
            <person name="Pallen M.J."/>
        </authorList>
    </citation>
    <scope>NUCLEOTIDE SEQUENCE [LARGE SCALE GENOMIC DNA]</scope>
    <source>
        <strain evidence="6 7">Sa3CVN1</strain>
    </source>
</reference>
<keyword evidence="3" id="KW-0408">Iron</keyword>
<accession>A0ABR8PYY0</accession>
<organism evidence="6 7">
    <name type="scientific">Clostridium cibarium</name>
    <dbReference type="NCBI Taxonomy" id="2762247"/>
    <lineage>
        <taxon>Bacteria</taxon>
        <taxon>Bacillati</taxon>
        <taxon>Bacillota</taxon>
        <taxon>Clostridia</taxon>
        <taxon>Eubacteriales</taxon>
        <taxon>Clostridiaceae</taxon>
        <taxon>Clostridium</taxon>
    </lineage>
</organism>
<keyword evidence="7" id="KW-1185">Reference proteome</keyword>
<evidence type="ECO:0000313" key="6">
    <source>
        <dbReference type="EMBL" id="MBD7913314.1"/>
    </source>
</evidence>
<dbReference type="SFLD" id="SFLDS00029">
    <property type="entry name" value="Radical_SAM"/>
    <property type="match status" value="1"/>
</dbReference>
<dbReference type="RefSeq" id="WP_191770219.1">
    <property type="nucleotide sequence ID" value="NZ_JACSRA010000043.1"/>
</dbReference>
<protein>
    <submittedName>
        <fullName evidence="6">Radical SAM protein</fullName>
    </submittedName>
</protein>
<keyword evidence="2" id="KW-0479">Metal-binding</keyword>
<gene>
    <name evidence="6" type="ORF">H9661_18325</name>
</gene>
<evidence type="ECO:0000256" key="3">
    <source>
        <dbReference type="ARBA" id="ARBA00023004"/>
    </source>
</evidence>
<keyword evidence="1" id="KW-0949">S-adenosyl-L-methionine</keyword>
<dbReference type="InterPro" id="IPR013785">
    <property type="entry name" value="Aldolase_TIM"/>
</dbReference>
<keyword evidence="4" id="KW-0411">Iron-sulfur</keyword>
<dbReference type="Gene3D" id="3.20.20.70">
    <property type="entry name" value="Aldolase class I"/>
    <property type="match status" value="1"/>
</dbReference>
<dbReference type="Pfam" id="PF04055">
    <property type="entry name" value="Radical_SAM"/>
    <property type="match status" value="1"/>
</dbReference>
<evidence type="ECO:0000256" key="4">
    <source>
        <dbReference type="ARBA" id="ARBA00023014"/>
    </source>
</evidence>
<evidence type="ECO:0000259" key="5">
    <source>
        <dbReference type="Pfam" id="PF04055"/>
    </source>
</evidence>
<name>A0ABR8PYY0_9CLOT</name>
<comment type="caution">
    <text evidence="6">The sequence shown here is derived from an EMBL/GenBank/DDBJ whole genome shotgun (WGS) entry which is preliminary data.</text>
</comment>
<sequence length="374" mass="43897">MDKIKKVILIPIPMSICNFRCHYCYLAQRKECFQNEQPKFEYSPEHVANAMSPERLGGLAFFNFCADGETLLTKDLDKYIYEIVKKGHYVEIVTNLTITSELEKILSWDVKLLKRVEFKCSFHYLELKKRSLLETFADNVRKIWEAGASANIEITPSDELIPYIDEVKEYSLANFGALPHVTIARNDNTKLIEYLTKLPIDEYDKIWAQFDSDFWKFKKTIFKEKRNEFCYAGDWMLLVNLATGETTQCYSGVYHFNIFKSIEKPIPFRAIGKCKSAHCYNGHALLTLGCISNFTEVKYGDIRNRVKNDGTTWLQPELCEFFNSRLWESNEEYSDFQKLAAKLYNNTRFMCNIPRRVVRKSFEKISKRNEKNKK</sequence>
<evidence type="ECO:0000256" key="2">
    <source>
        <dbReference type="ARBA" id="ARBA00022723"/>
    </source>
</evidence>
<evidence type="ECO:0000256" key="1">
    <source>
        <dbReference type="ARBA" id="ARBA00022691"/>
    </source>
</evidence>
<dbReference type="EMBL" id="JACSRA010000043">
    <property type="protein sequence ID" value="MBD7913314.1"/>
    <property type="molecule type" value="Genomic_DNA"/>
</dbReference>